<gene>
    <name evidence="9" type="ORF">D9753_32420</name>
</gene>
<sequence length="166" mass="17894">MSSVELNTNFGRIVLELNDAEAPKTVENFLTYVRNGHYDGTIFHRVIPGFMVQGGGFAPDMSQKPTLGAIQNEADNGLKNNAYTVAMARTSDPHSATAQFFINVSDNAFLNYTAKTPNGWGYAVFGRVTEGQDVVDSIKGVKTGSRQGHQDVPAEPVVIESAKVLG</sequence>
<dbReference type="CDD" id="cd01920">
    <property type="entry name" value="cyclophilin_EcCYP_like"/>
    <property type="match status" value="1"/>
</dbReference>
<dbReference type="OrthoDB" id="9807797at2"/>
<dbReference type="PANTHER" id="PTHR43246">
    <property type="entry name" value="PEPTIDYL-PROLYL CIS-TRANS ISOMERASE CYP38, CHLOROPLASTIC"/>
    <property type="match status" value="1"/>
</dbReference>
<dbReference type="Proteomes" id="UP000268329">
    <property type="component" value="Chromosome"/>
</dbReference>
<dbReference type="Pfam" id="PF00160">
    <property type="entry name" value="Pro_isomerase"/>
    <property type="match status" value="1"/>
</dbReference>
<dbReference type="InterPro" id="IPR029000">
    <property type="entry name" value="Cyclophilin-like_dom_sf"/>
</dbReference>
<dbReference type="PRINTS" id="PR00153">
    <property type="entry name" value="CSAPPISMRASE"/>
</dbReference>
<evidence type="ECO:0000256" key="1">
    <source>
        <dbReference type="ARBA" id="ARBA00002388"/>
    </source>
</evidence>
<name>A0A3G2JKD1_9ACTN</name>
<dbReference type="GO" id="GO:0005737">
    <property type="term" value="C:cytoplasm"/>
    <property type="evidence" value="ECO:0007669"/>
    <property type="project" value="UniProtKB-SubCell"/>
</dbReference>
<dbReference type="PROSITE" id="PS00170">
    <property type="entry name" value="CSA_PPIASE_1"/>
    <property type="match status" value="1"/>
</dbReference>
<dbReference type="PIRSF" id="PIRSF001467">
    <property type="entry name" value="Peptidylpro_ismrse"/>
    <property type="match status" value="1"/>
</dbReference>
<dbReference type="FunFam" id="2.40.100.10:FF:000004">
    <property type="entry name" value="Peptidyl-prolyl cis-trans isomerase"/>
    <property type="match status" value="1"/>
</dbReference>
<dbReference type="AlphaFoldDB" id="A0A3G2JKD1"/>
<dbReference type="GO" id="GO:0003755">
    <property type="term" value="F:peptidyl-prolyl cis-trans isomerase activity"/>
    <property type="evidence" value="ECO:0007669"/>
    <property type="project" value="UniProtKB-UniRule"/>
</dbReference>
<dbReference type="KEGG" id="sdd:D9753_32420"/>
<comment type="function">
    <text evidence="1 7">PPIases accelerate the folding of proteins. It catalyzes the cis-trans isomerization of proline imidic peptide bonds in oligopeptides.</text>
</comment>
<evidence type="ECO:0000313" key="9">
    <source>
        <dbReference type="EMBL" id="AYN42804.1"/>
    </source>
</evidence>
<keyword evidence="10" id="KW-1185">Reference proteome</keyword>
<feature type="domain" description="PPIase cyclophilin-type" evidence="8">
    <location>
        <begin position="1"/>
        <end position="164"/>
    </location>
</feature>
<evidence type="ECO:0000256" key="3">
    <source>
        <dbReference type="ARBA" id="ARBA00007365"/>
    </source>
</evidence>
<dbReference type="InterPro" id="IPR044665">
    <property type="entry name" value="E_coli_cyclophilin_A-like"/>
</dbReference>
<evidence type="ECO:0000256" key="2">
    <source>
        <dbReference type="ARBA" id="ARBA00004496"/>
    </source>
</evidence>
<keyword evidence="5 7" id="KW-0697">Rotamase</keyword>
<dbReference type="PROSITE" id="PS50072">
    <property type="entry name" value="CSA_PPIASE_2"/>
    <property type="match status" value="1"/>
</dbReference>
<dbReference type="SUPFAM" id="SSF50891">
    <property type="entry name" value="Cyclophilin-like"/>
    <property type="match status" value="1"/>
</dbReference>
<dbReference type="GO" id="GO:0006457">
    <property type="term" value="P:protein folding"/>
    <property type="evidence" value="ECO:0007669"/>
    <property type="project" value="InterPro"/>
</dbReference>
<protein>
    <recommendedName>
        <fullName evidence="7">Peptidyl-prolyl cis-trans isomerase</fullName>
        <shortName evidence="7">PPIase</shortName>
        <ecNumber evidence="7">5.2.1.8</ecNumber>
    </recommendedName>
</protein>
<dbReference type="Gene3D" id="2.40.100.10">
    <property type="entry name" value="Cyclophilin-like"/>
    <property type="match status" value="1"/>
</dbReference>
<evidence type="ECO:0000313" key="10">
    <source>
        <dbReference type="Proteomes" id="UP000268329"/>
    </source>
</evidence>
<organism evidence="9 10">
    <name type="scientific">Streptomyces dangxiongensis</name>
    <dbReference type="NCBI Taxonomy" id="1442032"/>
    <lineage>
        <taxon>Bacteria</taxon>
        <taxon>Bacillati</taxon>
        <taxon>Actinomycetota</taxon>
        <taxon>Actinomycetes</taxon>
        <taxon>Kitasatosporales</taxon>
        <taxon>Streptomycetaceae</taxon>
        <taxon>Streptomyces</taxon>
    </lineage>
</organism>
<proteinExistence type="inferred from homology"/>
<evidence type="ECO:0000256" key="7">
    <source>
        <dbReference type="RuleBase" id="RU363019"/>
    </source>
</evidence>
<comment type="subcellular location">
    <subcellularLocation>
        <location evidence="2">Cytoplasm</location>
    </subcellularLocation>
</comment>
<dbReference type="RefSeq" id="WP_121790231.1">
    <property type="nucleotide sequence ID" value="NZ_CP033073.1"/>
</dbReference>
<reference evidence="9 10" key="1">
    <citation type="submission" date="2018-10" db="EMBL/GenBank/DDBJ databases">
        <title>The genome of Streptomyces dangxiongensis Z022.</title>
        <authorList>
            <person name="Zhang B."/>
        </authorList>
    </citation>
    <scope>NUCLEOTIDE SEQUENCE [LARGE SCALE GENOMIC DNA]</scope>
    <source>
        <strain evidence="9 10">Z022</strain>
    </source>
</reference>
<dbReference type="EMBL" id="CP033073">
    <property type="protein sequence ID" value="AYN42804.1"/>
    <property type="molecule type" value="Genomic_DNA"/>
</dbReference>
<evidence type="ECO:0000256" key="4">
    <source>
        <dbReference type="ARBA" id="ARBA00022490"/>
    </source>
</evidence>
<dbReference type="InterPro" id="IPR024936">
    <property type="entry name" value="Cyclophilin-type_PPIase"/>
</dbReference>
<keyword evidence="6 7" id="KW-0413">Isomerase</keyword>
<evidence type="ECO:0000256" key="6">
    <source>
        <dbReference type="ARBA" id="ARBA00023235"/>
    </source>
</evidence>
<dbReference type="InterPro" id="IPR020892">
    <property type="entry name" value="Cyclophilin-type_PPIase_CS"/>
</dbReference>
<evidence type="ECO:0000259" key="8">
    <source>
        <dbReference type="PROSITE" id="PS50072"/>
    </source>
</evidence>
<dbReference type="InterPro" id="IPR002130">
    <property type="entry name" value="Cyclophilin-type_PPIase_dom"/>
</dbReference>
<comment type="catalytic activity">
    <reaction evidence="7">
        <text>[protein]-peptidylproline (omega=180) = [protein]-peptidylproline (omega=0)</text>
        <dbReference type="Rhea" id="RHEA:16237"/>
        <dbReference type="Rhea" id="RHEA-COMP:10747"/>
        <dbReference type="Rhea" id="RHEA-COMP:10748"/>
        <dbReference type="ChEBI" id="CHEBI:83833"/>
        <dbReference type="ChEBI" id="CHEBI:83834"/>
        <dbReference type="EC" id="5.2.1.8"/>
    </reaction>
</comment>
<keyword evidence="4" id="KW-0963">Cytoplasm</keyword>
<dbReference type="EC" id="5.2.1.8" evidence="7"/>
<comment type="similarity">
    <text evidence="3 7">Belongs to the cyclophilin-type PPIase family.</text>
</comment>
<evidence type="ECO:0000256" key="5">
    <source>
        <dbReference type="ARBA" id="ARBA00023110"/>
    </source>
</evidence>
<accession>A0A3G2JKD1</accession>